<keyword evidence="2" id="KW-1003">Cell membrane</keyword>
<dbReference type="Proteomes" id="UP000675940">
    <property type="component" value="Unassembled WGS sequence"/>
</dbReference>
<gene>
    <name evidence="9" type="ORF">J5474_17785</name>
</gene>
<name>A0A940S2Q7_9RHOB</name>
<dbReference type="AlphaFoldDB" id="A0A940S2Q7"/>
<evidence type="ECO:0000256" key="3">
    <source>
        <dbReference type="ARBA" id="ARBA00022692"/>
    </source>
</evidence>
<keyword evidence="5 7" id="KW-0472">Membrane</keyword>
<feature type="transmembrane region" description="Helical" evidence="7">
    <location>
        <begin position="20"/>
        <end position="37"/>
    </location>
</feature>
<dbReference type="Pfam" id="PF02706">
    <property type="entry name" value="Wzz"/>
    <property type="match status" value="1"/>
</dbReference>
<feature type="domain" description="Polysaccharide chain length determinant N-terminal" evidence="8">
    <location>
        <begin position="7"/>
        <end position="93"/>
    </location>
</feature>
<evidence type="ECO:0000313" key="9">
    <source>
        <dbReference type="EMBL" id="MBP0484326.1"/>
    </source>
</evidence>
<keyword evidence="4 7" id="KW-1133">Transmembrane helix</keyword>
<evidence type="ECO:0000256" key="1">
    <source>
        <dbReference type="ARBA" id="ARBA00004651"/>
    </source>
</evidence>
<dbReference type="PANTHER" id="PTHR32309:SF31">
    <property type="entry name" value="CAPSULAR EXOPOLYSACCHARIDE FAMILY"/>
    <property type="match status" value="1"/>
</dbReference>
<dbReference type="InterPro" id="IPR050445">
    <property type="entry name" value="Bact_polysacc_biosynth/exp"/>
</dbReference>
<proteinExistence type="predicted"/>
<evidence type="ECO:0000259" key="8">
    <source>
        <dbReference type="Pfam" id="PF02706"/>
    </source>
</evidence>
<keyword evidence="6" id="KW-0175">Coiled coil</keyword>
<keyword evidence="3 7" id="KW-0812">Transmembrane</keyword>
<organism evidence="9 10">
    <name type="scientific">Sagittula salina</name>
    <dbReference type="NCBI Taxonomy" id="2820268"/>
    <lineage>
        <taxon>Bacteria</taxon>
        <taxon>Pseudomonadati</taxon>
        <taxon>Pseudomonadota</taxon>
        <taxon>Alphaproteobacteria</taxon>
        <taxon>Rhodobacterales</taxon>
        <taxon>Roseobacteraceae</taxon>
        <taxon>Sagittula</taxon>
    </lineage>
</organism>
<dbReference type="RefSeq" id="WP_209362555.1">
    <property type="nucleotide sequence ID" value="NZ_JAGISH010000011.1"/>
</dbReference>
<dbReference type="GO" id="GO:0005886">
    <property type="term" value="C:plasma membrane"/>
    <property type="evidence" value="ECO:0007669"/>
    <property type="project" value="UniProtKB-SubCell"/>
</dbReference>
<keyword evidence="10" id="KW-1185">Reference proteome</keyword>
<reference evidence="9" key="1">
    <citation type="submission" date="2021-03" db="EMBL/GenBank/DDBJ databases">
        <title>Sagittula salina sp. nov. strain M10.9X isolated from the marine waste.</title>
        <authorList>
            <person name="Satari L."/>
            <person name="Molina-Menor E."/>
            <person name="Vidal-Verdu A."/>
            <person name="Pascual J."/>
            <person name="Pereto J."/>
            <person name="Porcar M."/>
        </authorList>
    </citation>
    <scope>NUCLEOTIDE SEQUENCE</scope>
    <source>
        <strain evidence="9">M10.9X</strain>
    </source>
</reference>
<comment type="subcellular location">
    <subcellularLocation>
        <location evidence="1">Cell membrane</location>
        <topology evidence="1">Multi-pass membrane protein</topology>
    </subcellularLocation>
</comment>
<evidence type="ECO:0000256" key="5">
    <source>
        <dbReference type="ARBA" id="ARBA00023136"/>
    </source>
</evidence>
<feature type="transmembrane region" description="Helical" evidence="7">
    <location>
        <begin position="342"/>
        <end position="361"/>
    </location>
</feature>
<dbReference type="EMBL" id="JAGISH010000011">
    <property type="protein sequence ID" value="MBP0484326.1"/>
    <property type="molecule type" value="Genomic_DNA"/>
</dbReference>
<feature type="transmembrane region" description="Helical" evidence="7">
    <location>
        <begin position="402"/>
        <end position="421"/>
    </location>
</feature>
<feature type="coiled-coil region" evidence="6">
    <location>
        <begin position="176"/>
        <end position="303"/>
    </location>
</feature>
<evidence type="ECO:0000313" key="10">
    <source>
        <dbReference type="Proteomes" id="UP000675940"/>
    </source>
</evidence>
<evidence type="ECO:0000256" key="6">
    <source>
        <dbReference type="SAM" id="Coils"/>
    </source>
</evidence>
<evidence type="ECO:0000256" key="2">
    <source>
        <dbReference type="ARBA" id="ARBA00022475"/>
    </source>
</evidence>
<protein>
    <submittedName>
        <fullName evidence="9">Chain-length determining protein</fullName>
    </submittedName>
</protein>
<accession>A0A940S2Q7</accession>
<evidence type="ECO:0000256" key="7">
    <source>
        <dbReference type="SAM" id="Phobius"/>
    </source>
</evidence>
<sequence length="442" mass="48089">MNQFHSIGEILAAVKRRGWLILAIVLIGTVLSLNYALTQTKIFEATAVVQIEDARVSGTQASAIAQVNDTTRRLQLIEQRLMSRDNLMKLMDEHALFGDAMLSDGERLYRMRKAARIESISNPQPMFSAVQQAPSGLMITVQLADPEKAATVANDLMTDVIEQSRDRSEVKARETLAFYQAEEARVDREISRLEDEIAAYKLAHAEQLPAGVAALRTELATLRDSALALEQDIIGLQADSSRKRAEDVTRQLSLLQDQKALVTERAAQTEALINGAPTVERELTRMEREMDRLKDQYSVITRGKAEAEMGQALQDQQAGGRFEVLETALVPENPMSSSARKIAGVGAVGSLILALLAALVVEMMHPAIRTEAQMERLLGIQPVVTIPVVATKADRSIGGVKTLGKVLGLTALLAGLVAWLGKTSGLSVLVGDLLPRRVVAGE</sequence>
<dbReference type="PANTHER" id="PTHR32309">
    <property type="entry name" value="TYROSINE-PROTEIN KINASE"/>
    <property type="match status" value="1"/>
</dbReference>
<dbReference type="InterPro" id="IPR003856">
    <property type="entry name" value="LPS_length_determ_N"/>
</dbReference>
<comment type="caution">
    <text evidence="9">The sequence shown here is derived from an EMBL/GenBank/DDBJ whole genome shotgun (WGS) entry which is preliminary data.</text>
</comment>
<evidence type="ECO:0000256" key="4">
    <source>
        <dbReference type="ARBA" id="ARBA00022989"/>
    </source>
</evidence>